<sequence length="70" mass="8035">MGYKKLADSTKRLISQNAGNYNKANYKQIKFQLKPEVVAEFDSLCVTEGISKAEMFRKLLTLYKNLQNSD</sequence>
<dbReference type="EMBL" id="UFSP01000004">
    <property type="protein sequence ID" value="SSZ30360.1"/>
    <property type="molecule type" value="Genomic_DNA"/>
</dbReference>
<dbReference type="GeneID" id="49636638"/>
<gene>
    <name evidence="1" type="ORF">NCTC5908_00613</name>
    <name evidence="2" type="ORF">NCTC5908_02187</name>
</gene>
<dbReference type="RefSeq" id="WP_032995467.1">
    <property type="nucleotide sequence ID" value="NZ_MAQF01000009.1"/>
</dbReference>
<evidence type="ECO:0000313" key="2">
    <source>
        <dbReference type="EMBL" id="SSZ30360.1"/>
    </source>
</evidence>
<protein>
    <submittedName>
        <fullName evidence="1">Uncharacterized protein</fullName>
    </submittedName>
</protein>
<dbReference type="AlphaFoldDB" id="A0A336N2Z8"/>
<organism evidence="1 3">
    <name type="scientific">Aggregatibacter aphrophilus</name>
    <name type="common">Haemophilus aphrophilus</name>
    <dbReference type="NCBI Taxonomy" id="732"/>
    <lineage>
        <taxon>Bacteria</taxon>
        <taxon>Pseudomonadati</taxon>
        <taxon>Pseudomonadota</taxon>
        <taxon>Gammaproteobacteria</taxon>
        <taxon>Pasteurellales</taxon>
        <taxon>Pasteurellaceae</taxon>
        <taxon>Aggregatibacter</taxon>
    </lineage>
</organism>
<dbReference type="EMBL" id="UFSP01000001">
    <property type="protein sequence ID" value="SSY93920.1"/>
    <property type="molecule type" value="Genomic_DNA"/>
</dbReference>
<evidence type="ECO:0000313" key="1">
    <source>
        <dbReference type="EMBL" id="SSY93920.1"/>
    </source>
</evidence>
<accession>A0A336N2Z8</accession>
<proteinExistence type="predicted"/>
<reference evidence="1 3" key="1">
    <citation type="submission" date="2018-06" db="EMBL/GenBank/DDBJ databases">
        <authorList>
            <consortium name="Pathogen Informatics"/>
            <person name="Doyle S."/>
        </authorList>
    </citation>
    <scope>NUCLEOTIDE SEQUENCE [LARGE SCALE GENOMIC DNA]</scope>
    <source>
        <strain evidence="1 3">NCTC5908</strain>
    </source>
</reference>
<evidence type="ECO:0000313" key="3">
    <source>
        <dbReference type="Proteomes" id="UP000253728"/>
    </source>
</evidence>
<name>A0A336N2Z8_AGGAP</name>
<dbReference type="Proteomes" id="UP000253728">
    <property type="component" value="Unassembled WGS sequence"/>
</dbReference>